<dbReference type="GO" id="GO:0006753">
    <property type="term" value="P:nucleoside phosphate metabolic process"/>
    <property type="evidence" value="ECO:0007669"/>
    <property type="project" value="TreeGrafter"/>
</dbReference>
<dbReference type="RefSeq" id="WP_151902652.1">
    <property type="nucleotide sequence ID" value="NZ_CP045032.1"/>
</dbReference>
<proteinExistence type="predicted"/>
<sequence length="222" mass="24419">MSPSDHDYSVEESELLLDAPILAVRRDTISTATGPAKREILEHFSSVAIAAIQDNKVLMVRQYRHGVGRYLWELPAGLLDMVDEQPLAAAQRELAEEAGLQAKTWHLLGDVVTSPGFAEEMCRMYKATDLTDDLTGVEIPEAEGEEADMVTQWVSIPEAVEWVQTGKVENSIAVAAILHLAAGTERSIDEPYNYHSSLAARRAHLGEPGDDMKFLREGAPHT</sequence>
<dbReference type="GO" id="GO:0005829">
    <property type="term" value="C:cytosol"/>
    <property type="evidence" value="ECO:0007669"/>
    <property type="project" value="TreeGrafter"/>
</dbReference>
<dbReference type="KEGG" id="cuo:CUROG_04450"/>
<reference evidence="4" key="1">
    <citation type="submission" date="2019-10" db="EMBL/GenBank/DDBJ databases">
        <title>Complete genome sequence of Corynebacterium urogenitalis DSM 108747, isolated from the genital tract of a cow.</title>
        <authorList>
            <person name="Ruckert C."/>
            <person name="Ballas P."/>
            <person name="Wagener K."/>
            <person name="Drillich M."/>
            <person name="Kaempfer P."/>
            <person name="Busse H.-J."/>
            <person name="Ehling-Schulz M."/>
        </authorList>
    </citation>
    <scope>NUCLEOTIDE SEQUENCE [LARGE SCALE GENOMIC DNA]</scope>
    <source>
        <strain evidence="4">LMM 1652</strain>
    </source>
</reference>
<dbReference type="OrthoDB" id="9806150at2"/>
<evidence type="ECO:0000259" key="2">
    <source>
        <dbReference type="PROSITE" id="PS51462"/>
    </source>
</evidence>
<dbReference type="Proteomes" id="UP000326711">
    <property type="component" value="Chromosome"/>
</dbReference>
<keyword evidence="1 3" id="KW-0378">Hydrolase</keyword>
<dbReference type="PANTHER" id="PTHR11839">
    <property type="entry name" value="UDP/ADP-SUGAR PYROPHOSPHATASE"/>
    <property type="match status" value="1"/>
</dbReference>
<name>A0A5J6Z977_9CORY</name>
<evidence type="ECO:0000256" key="1">
    <source>
        <dbReference type="ARBA" id="ARBA00022801"/>
    </source>
</evidence>
<dbReference type="InterPro" id="IPR015797">
    <property type="entry name" value="NUDIX_hydrolase-like_dom_sf"/>
</dbReference>
<dbReference type="PANTHER" id="PTHR11839:SF31">
    <property type="entry name" value="ADP-RIBOSE PYROPHOSPHATASE"/>
    <property type="match status" value="1"/>
</dbReference>
<dbReference type="EC" id="3.6.1.13" evidence="3"/>
<dbReference type="GO" id="GO:0047631">
    <property type="term" value="F:ADP-ribose diphosphatase activity"/>
    <property type="evidence" value="ECO:0007669"/>
    <property type="project" value="UniProtKB-EC"/>
</dbReference>
<evidence type="ECO:0000313" key="4">
    <source>
        <dbReference type="Proteomes" id="UP000326711"/>
    </source>
</evidence>
<dbReference type="InterPro" id="IPR000086">
    <property type="entry name" value="NUDIX_hydrolase_dom"/>
</dbReference>
<dbReference type="AlphaFoldDB" id="A0A5J6Z977"/>
<evidence type="ECO:0000313" key="3">
    <source>
        <dbReference type="EMBL" id="QFQ02265.1"/>
    </source>
</evidence>
<organism evidence="3 4">
    <name type="scientific">Corynebacterium urogenitale</name>
    <dbReference type="NCBI Taxonomy" id="2487892"/>
    <lineage>
        <taxon>Bacteria</taxon>
        <taxon>Bacillati</taxon>
        <taxon>Actinomycetota</taxon>
        <taxon>Actinomycetes</taxon>
        <taxon>Mycobacteriales</taxon>
        <taxon>Corynebacteriaceae</taxon>
        <taxon>Corynebacterium</taxon>
    </lineage>
</organism>
<dbReference type="EMBL" id="CP045032">
    <property type="protein sequence ID" value="QFQ02265.1"/>
    <property type="molecule type" value="Genomic_DNA"/>
</dbReference>
<gene>
    <name evidence="3" type="primary">nudF</name>
    <name evidence="3" type="ORF">CUROG_04450</name>
</gene>
<dbReference type="Gene3D" id="3.90.79.10">
    <property type="entry name" value="Nucleoside Triphosphate Pyrophosphohydrolase"/>
    <property type="match status" value="1"/>
</dbReference>
<dbReference type="GO" id="GO:0019693">
    <property type="term" value="P:ribose phosphate metabolic process"/>
    <property type="evidence" value="ECO:0007669"/>
    <property type="project" value="TreeGrafter"/>
</dbReference>
<dbReference type="Pfam" id="PF00293">
    <property type="entry name" value="NUDIX"/>
    <property type="match status" value="1"/>
</dbReference>
<feature type="domain" description="Nudix hydrolase" evidence="2">
    <location>
        <begin position="42"/>
        <end position="176"/>
    </location>
</feature>
<accession>A0A5J6Z977</accession>
<dbReference type="SUPFAM" id="SSF55811">
    <property type="entry name" value="Nudix"/>
    <property type="match status" value="1"/>
</dbReference>
<protein>
    <submittedName>
        <fullName evidence="3">ADP-ribose pyrophosphatase</fullName>
        <ecNumber evidence="3">3.6.1.13</ecNumber>
    </submittedName>
</protein>
<dbReference type="PROSITE" id="PS51462">
    <property type="entry name" value="NUDIX"/>
    <property type="match status" value="1"/>
</dbReference>
<keyword evidence="4" id="KW-1185">Reference proteome</keyword>